<keyword evidence="2" id="KW-0472">Membrane</keyword>
<evidence type="ECO:0000256" key="1">
    <source>
        <dbReference type="SAM" id="MobiDB-lite"/>
    </source>
</evidence>
<feature type="transmembrane region" description="Helical" evidence="2">
    <location>
        <begin position="1260"/>
        <end position="1281"/>
    </location>
</feature>
<protein>
    <recommendedName>
        <fullName evidence="4">Tyrosine-protein kinase ephrin type A/B receptor-like domain-containing protein</fullName>
    </recommendedName>
</protein>
<comment type="caution">
    <text evidence="5">The sequence shown here is derived from an EMBL/GenBank/DDBJ whole genome shotgun (WGS) entry which is preliminary data.</text>
</comment>
<dbReference type="SMART" id="SM01411">
    <property type="entry name" value="Ephrin_rec_like"/>
    <property type="match status" value="1"/>
</dbReference>
<dbReference type="EMBL" id="BLLK01000023">
    <property type="protein sequence ID" value="GFH47648.1"/>
    <property type="molecule type" value="Genomic_DNA"/>
</dbReference>
<evidence type="ECO:0000259" key="4">
    <source>
        <dbReference type="Pfam" id="PF07699"/>
    </source>
</evidence>
<dbReference type="Gene3D" id="2.10.50.10">
    <property type="entry name" value="Tumor Necrosis Factor Receptor, subunit A, domain 2"/>
    <property type="match status" value="1"/>
</dbReference>
<name>A0AAD3CKL9_9STRA</name>
<dbReference type="Gene3D" id="3.40.50.10140">
    <property type="entry name" value="Toll/interleukin-1 receptor homology (TIR) domain"/>
    <property type="match status" value="1"/>
</dbReference>
<feature type="transmembrane region" description="Helical" evidence="2">
    <location>
        <begin position="1055"/>
        <end position="1073"/>
    </location>
</feature>
<dbReference type="SUPFAM" id="SSF52200">
    <property type="entry name" value="Toll/Interleukin receptor TIR domain"/>
    <property type="match status" value="1"/>
</dbReference>
<dbReference type="SUPFAM" id="SSF82171">
    <property type="entry name" value="DPP6 N-terminal domain-like"/>
    <property type="match status" value="1"/>
</dbReference>
<dbReference type="InterPro" id="IPR011641">
    <property type="entry name" value="Tyr-kin_ephrin_A/B_rcpt-like"/>
</dbReference>
<evidence type="ECO:0000256" key="3">
    <source>
        <dbReference type="SAM" id="SignalP"/>
    </source>
</evidence>
<feature type="domain" description="Tyrosine-protein kinase ephrin type A/B receptor-like" evidence="4">
    <location>
        <begin position="873"/>
        <end position="918"/>
    </location>
</feature>
<feature type="transmembrane region" description="Helical" evidence="2">
    <location>
        <begin position="1375"/>
        <end position="1393"/>
    </location>
</feature>
<proteinExistence type="predicted"/>
<feature type="transmembrane region" description="Helical" evidence="2">
    <location>
        <begin position="1344"/>
        <end position="1363"/>
    </location>
</feature>
<feature type="transmembrane region" description="Helical" evidence="2">
    <location>
        <begin position="1193"/>
        <end position="1213"/>
    </location>
</feature>
<dbReference type="PANTHER" id="PTHR11319">
    <property type="entry name" value="G PROTEIN-COUPLED RECEPTOR-RELATED"/>
    <property type="match status" value="1"/>
</dbReference>
<feature type="transmembrane region" description="Helical" evidence="2">
    <location>
        <begin position="1157"/>
        <end position="1177"/>
    </location>
</feature>
<evidence type="ECO:0000313" key="5">
    <source>
        <dbReference type="EMBL" id="GFH47648.1"/>
    </source>
</evidence>
<feature type="region of interest" description="Disordered" evidence="1">
    <location>
        <begin position="1738"/>
        <end position="1757"/>
    </location>
</feature>
<gene>
    <name evidence="5" type="ORF">CTEN210_04123</name>
</gene>
<dbReference type="PANTHER" id="PTHR11319:SF35">
    <property type="entry name" value="OUTER MEMBRANE PROTEIN PMPC-RELATED"/>
    <property type="match status" value="1"/>
</dbReference>
<dbReference type="InterPro" id="IPR035897">
    <property type="entry name" value="Toll_tir_struct_dom_sf"/>
</dbReference>
<keyword evidence="3" id="KW-0732">Signal</keyword>
<sequence length="1895" mass="213123">MRVKQVHELAWLFVFFSSLRYVEANEQNEEWENIAVVDIETVSSSTTASPSEACVITEACQVEIPEWIGDGVCDDEEYYNGTQYVGGYNTEECCWDGGDCIQAPSISPSPTETPFCQVNELLCDVLTPTWLGDGWCDSAAPYNTEECCYDKGDCIEFNEKYPDCNVTSGWTLGDGYCMGGNYNTEECGFDGGDCLAFNQMYPNCDVPNPSEIGNGYCNSGEYNTEECGFDGGDCIEWTNAPTRSPSPTISFSPTVISEHPSTSPTTLLDDSPEKAKNYQDLYVACVDSTWRDFLGWISPLGVHNLVTSFENAQEICQGYKYMSFECPRPKGEDSPFGTEVFCFDERGLRSAKKYPSGECRNEYASNLSVDHCIGPYYHEVDRVWLGGFHRGAVYAVEKDTIQESFDQCQNIDQDNWDIDGDTCSWFQEGDPEVKCLDTERYQQKCGNAAYHICSKCIELMSDHIVTSNMNSNATEFYTNVGPNTPTTAHLPALDPATIAISGNGKRALIAEFGQKESGRATLLEIQPNSTLIPKWRVHGKYYDSFFGTAVAISDDGKRFAVGGSEVLRVYEENEFGNLIQLGRDIAIEEYLSVVNLSFSKDGKTIAFGAIKSHIDIETYNTNSLGWDTVNYVAVYTWDDSKWKESFQSNKSIPKTISMDGSGKRIIVSFWYMGHGGDGSVQISTLFENKGPSKWEEVASFRGSYGKISGNGERVIVSFTSPNGSVEAVVYEENVTGNSWVKVANSVPGSNVDFHGTSINRTGNRITVKGFSDNEDHQDQILRVFEEANGEWKLITSVSDFYGQATKGHTIDSDGVNLMRLVEWNETSYRVDVTNLWRIACPDQKFDSTCGDGHEHLFSMVNSCSSSCYICSAGTFLNDGICTKCPVGSYQSNEGSLECIQCPEGLWTYSTGSSSLDFCRSECPYPFQSRVFRAEDCNLCIQGFYSLQTLERDDYKTKDTDELCLKCPDNTTCPMGTSVQSMSINEGFWRESNNTAVVYKCDESWNLCGGNSTSLNGSSNYCKAGHSGPLCESCSNSGDYFDSSSGECKKCEAKNLFASLAIFLAGIFTILIMLRTNKERIDKAVSFCSNVNMHVKLKILVGFYQILNSFRDIYGVEVDNKVARALNVTKVFSMDLFKLFPFPLECVPFPSEYVINGIWPFLLCGAILLTLSIVRFICPNGNRKLIGRIEKCDVVNLGVVVFYFALPVVTQDLFDAKKCRSFITQDINCGGENQPSCSTSYLLFSKDIVCGSEGPYETLQALFWTFFTLWPIAIFGAFGILLRRVKPSIMMQKPSGLALNCRFLWADYNDESDIAMYWDLIDFVRKLGLVGFINFIQEQEGSTKMLRLTIATVASVIYSMTLALVRPYKRSDDFKLAVVSSILLSASFCLGFSLKMCTTDESCSAFMGFENKMVASMLVGILAFSMLIIMLFVLMNSSSSSKVVTMKYGRHPPNLELPEVCDHHLFMSHFWHTGQDKCHAIARKLQLFMPTLKIWLDVDNLDNVGKLEQYVEKSAVVLIFYSDGYFGSKNCRREFLHALKMHKPLIIVYDGPNEIIEKCQEFCSKEALRKDDYSDSDVRELENRIEDFAKKHGDPNELIQWLKVSAFSTESLKLIYMKLLLNLPFSKRDENYRENLTEYGLQLPKEISLLSKIEYELNILVSHKNSYAVEFAEEIKANSPKVNVVKETVEEWNPAEDTDTIASSVQTEEIQESALDSYMRTFSEFFWGKSKPAIDENQTSVALGNESPKKGVPINDSPTENYETKVPTVFLLHLNKDTFNEENRESMIASIKIAQRQKIPIILLHEQDTLKNAATEFSYFFQETPQTLDPSEFYREIAIPLYTRKEYRRVSLHFIVQKINSYFLEKASTRNKNQSMMFSLRRRSIISQTTGYSPLK</sequence>
<keyword evidence="2" id="KW-0812">Transmembrane</keyword>
<keyword evidence="6" id="KW-1185">Reference proteome</keyword>
<evidence type="ECO:0000256" key="2">
    <source>
        <dbReference type="SAM" id="Phobius"/>
    </source>
</evidence>
<keyword evidence="2" id="KW-1133">Transmembrane helix</keyword>
<dbReference type="Proteomes" id="UP001054902">
    <property type="component" value="Unassembled WGS sequence"/>
</dbReference>
<dbReference type="Pfam" id="PF07699">
    <property type="entry name" value="Ephrin_rec_like"/>
    <property type="match status" value="1"/>
</dbReference>
<reference evidence="5 6" key="1">
    <citation type="journal article" date="2021" name="Sci. Rep.">
        <title>The genome of the diatom Chaetoceros tenuissimus carries an ancient integrated fragment of an extant virus.</title>
        <authorList>
            <person name="Hongo Y."/>
            <person name="Kimura K."/>
            <person name="Takaki Y."/>
            <person name="Yoshida Y."/>
            <person name="Baba S."/>
            <person name="Kobayashi G."/>
            <person name="Nagasaki K."/>
            <person name="Hano T."/>
            <person name="Tomaru Y."/>
        </authorList>
    </citation>
    <scope>NUCLEOTIDE SEQUENCE [LARGE SCALE GENOMIC DNA]</scope>
    <source>
        <strain evidence="5 6">NIES-3715</strain>
    </source>
</reference>
<feature type="signal peptide" evidence="3">
    <location>
        <begin position="1"/>
        <end position="24"/>
    </location>
</feature>
<evidence type="ECO:0000313" key="6">
    <source>
        <dbReference type="Proteomes" id="UP001054902"/>
    </source>
</evidence>
<organism evidence="5 6">
    <name type="scientific">Chaetoceros tenuissimus</name>
    <dbReference type="NCBI Taxonomy" id="426638"/>
    <lineage>
        <taxon>Eukaryota</taxon>
        <taxon>Sar</taxon>
        <taxon>Stramenopiles</taxon>
        <taxon>Ochrophyta</taxon>
        <taxon>Bacillariophyta</taxon>
        <taxon>Coscinodiscophyceae</taxon>
        <taxon>Chaetocerotophycidae</taxon>
        <taxon>Chaetocerotales</taxon>
        <taxon>Chaetocerotaceae</taxon>
        <taxon>Chaetoceros</taxon>
    </lineage>
</organism>
<feature type="chain" id="PRO_5042060190" description="Tyrosine-protein kinase ephrin type A/B receptor-like domain-containing protein" evidence="3">
    <location>
        <begin position="25"/>
        <end position="1895"/>
    </location>
</feature>
<feature type="transmembrane region" description="Helical" evidence="2">
    <location>
        <begin position="1413"/>
        <end position="1434"/>
    </location>
</feature>
<accession>A0AAD3CKL9</accession>
<feature type="transmembrane region" description="Helical" evidence="2">
    <location>
        <begin position="1094"/>
        <end position="1113"/>
    </location>
</feature>
<dbReference type="Gene3D" id="3.30.300.320">
    <property type="match status" value="2"/>
</dbReference>